<dbReference type="Pfam" id="PF04246">
    <property type="entry name" value="RseC_MucC"/>
    <property type="match status" value="1"/>
</dbReference>
<reference evidence="2" key="1">
    <citation type="submission" date="2022-08" db="EMBL/GenBank/DDBJ databases">
        <title>Catabolic pathway analysis in culturable SAR92 clade bacteria reveals their overlooked roles in DMSP degradation in coastal seas.</title>
        <authorList>
            <person name="He X."/>
            <person name="Zhang X."/>
            <person name="Zhang Y."/>
        </authorList>
    </citation>
    <scope>NUCLEOTIDE SEQUENCE</scope>
    <source>
        <strain evidence="2">H455</strain>
    </source>
</reference>
<evidence type="ECO:0000313" key="3">
    <source>
        <dbReference type="Proteomes" id="UP001059934"/>
    </source>
</evidence>
<keyword evidence="1" id="KW-0812">Transmembrane</keyword>
<dbReference type="EMBL" id="CP103416">
    <property type="protein sequence ID" value="UVW34615.1"/>
    <property type="molecule type" value="Genomic_DNA"/>
</dbReference>
<evidence type="ECO:0000313" key="2">
    <source>
        <dbReference type="EMBL" id="UVW34615.1"/>
    </source>
</evidence>
<name>A0ABY5TL82_9GAMM</name>
<sequence>MILETGVVVAVESDGLWVETIQKSACEVCVAEKGCGQKFLSKLAGKTVSIRVLRNKRSSEEFTVGQSVTIGIPEDIIVMASLLVYLLPIFTAIGGAWLFSDSDWQAVGGAFGGLLLGGLLVNLHSVRKRDDVRFNPVLMEEQIQPNILNFQH</sequence>
<protein>
    <submittedName>
        <fullName evidence="2">SoxR reducing system RseC family protein</fullName>
    </submittedName>
</protein>
<proteinExistence type="predicted"/>
<keyword evidence="1" id="KW-0472">Membrane</keyword>
<dbReference type="InterPro" id="IPR007359">
    <property type="entry name" value="SigmaE_reg_RseC_MucC"/>
</dbReference>
<dbReference type="PANTHER" id="PTHR35867:SF1">
    <property type="entry name" value="PROTEIN RSEC"/>
    <property type="match status" value="1"/>
</dbReference>
<keyword evidence="1" id="KW-1133">Transmembrane helix</keyword>
<dbReference type="PANTHER" id="PTHR35867">
    <property type="entry name" value="PROTEIN RSEC"/>
    <property type="match status" value="1"/>
</dbReference>
<feature type="transmembrane region" description="Helical" evidence="1">
    <location>
        <begin position="104"/>
        <end position="123"/>
    </location>
</feature>
<organism evidence="2 3">
    <name type="scientific">SAR92 clade bacterium H455</name>
    <dbReference type="NCBI Taxonomy" id="2974818"/>
    <lineage>
        <taxon>Bacteria</taxon>
        <taxon>Pseudomonadati</taxon>
        <taxon>Pseudomonadota</taxon>
        <taxon>Gammaproteobacteria</taxon>
        <taxon>Cellvibrionales</taxon>
        <taxon>Porticoccaceae</taxon>
        <taxon>SAR92 clade</taxon>
    </lineage>
</organism>
<keyword evidence="3" id="KW-1185">Reference proteome</keyword>
<feature type="transmembrane region" description="Helical" evidence="1">
    <location>
        <begin position="76"/>
        <end position="98"/>
    </location>
</feature>
<dbReference type="Proteomes" id="UP001059934">
    <property type="component" value="Chromosome"/>
</dbReference>
<dbReference type="PIRSF" id="PIRSF004923">
    <property type="entry name" value="RseC"/>
    <property type="match status" value="1"/>
</dbReference>
<dbReference type="InterPro" id="IPR026268">
    <property type="entry name" value="RseC"/>
</dbReference>
<evidence type="ECO:0000256" key="1">
    <source>
        <dbReference type="SAM" id="Phobius"/>
    </source>
</evidence>
<accession>A0ABY5TL82</accession>
<gene>
    <name evidence="2" type="ORF">NYF23_11430</name>
</gene>